<dbReference type="Proteomes" id="UP000193926">
    <property type="component" value="Unassembled WGS sequence"/>
</dbReference>
<keyword evidence="1" id="KW-0472">Membrane</keyword>
<evidence type="ECO:0000313" key="3">
    <source>
        <dbReference type="EMBL" id="OSQ50769.1"/>
    </source>
</evidence>
<feature type="transmembrane region" description="Helical" evidence="1">
    <location>
        <begin position="32"/>
        <end position="49"/>
    </location>
</feature>
<reference evidence="3 4" key="1">
    <citation type="submission" date="2014-03" db="EMBL/GenBank/DDBJ databases">
        <title>The draft genome sequence of Marivita geojedonensis KCTC 23882.</title>
        <authorList>
            <person name="Lai Q."/>
            <person name="Shao Z."/>
        </authorList>
    </citation>
    <scope>NUCLEOTIDE SEQUENCE [LARGE SCALE GENOMIC DNA]</scope>
    <source>
        <strain evidence="3 4">DPG-138</strain>
    </source>
</reference>
<feature type="transmembrane region" description="Helical" evidence="1">
    <location>
        <begin position="116"/>
        <end position="132"/>
    </location>
</feature>
<dbReference type="InterPro" id="IPR000620">
    <property type="entry name" value="EamA_dom"/>
</dbReference>
<dbReference type="STRING" id="1123756.MGEO_11160"/>
<name>A0A1X4NKQ3_9RHOB</name>
<dbReference type="EMBL" id="JFKC01000009">
    <property type="protein sequence ID" value="OSQ50769.1"/>
    <property type="molecule type" value="Genomic_DNA"/>
</dbReference>
<dbReference type="AlphaFoldDB" id="A0A1X4NKQ3"/>
<dbReference type="RefSeq" id="WP_085637334.1">
    <property type="nucleotide sequence ID" value="NZ_JFKC01000009.1"/>
</dbReference>
<feature type="transmembrane region" description="Helical" evidence="1">
    <location>
        <begin position="257"/>
        <end position="275"/>
    </location>
</feature>
<dbReference type="PANTHER" id="PTHR22911">
    <property type="entry name" value="ACYL-MALONYL CONDENSING ENZYME-RELATED"/>
    <property type="match status" value="1"/>
</dbReference>
<dbReference type="SUPFAM" id="SSF103481">
    <property type="entry name" value="Multidrug resistance efflux transporter EmrE"/>
    <property type="match status" value="2"/>
</dbReference>
<keyword evidence="1" id="KW-1133">Transmembrane helix</keyword>
<evidence type="ECO:0000256" key="1">
    <source>
        <dbReference type="SAM" id="Phobius"/>
    </source>
</evidence>
<dbReference type="OrthoDB" id="9810239at2"/>
<keyword evidence="4" id="KW-1185">Reference proteome</keyword>
<organism evidence="3 4">
    <name type="scientific">Marivita geojedonensis</name>
    <dbReference type="NCBI Taxonomy" id="1123756"/>
    <lineage>
        <taxon>Bacteria</taxon>
        <taxon>Pseudomonadati</taxon>
        <taxon>Pseudomonadota</taxon>
        <taxon>Alphaproteobacteria</taxon>
        <taxon>Rhodobacterales</taxon>
        <taxon>Roseobacteraceae</taxon>
        <taxon>Marivita</taxon>
    </lineage>
</organism>
<comment type="caution">
    <text evidence="3">The sequence shown here is derived from an EMBL/GenBank/DDBJ whole genome shotgun (WGS) entry which is preliminary data.</text>
</comment>
<dbReference type="Pfam" id="PF00892">
    <property type="entry name" value="EamA"/>
    <property type="match status" value="2"/>
</dbReference>
<protein>
    <recommendedName>
        <fullName evidence="2">EamA domain-containing protein</fullName>
    </recommendedName>
</protein>
<feature type="transmembrane region" description="Helical" evidence="1">
    <location>
        <begin position="203"/>
        <end position="220"/>
    </location>
</feature>
<accession>A0A1X4NKQ3</accession>
<evidence type="ECO:0000313" key="4">
    <source>
        <dbReference type="Proteomes" id="UP000193926"/>
    </source>
</evidence>
<feature type="transmembrane region" description="Helical" evidence="1">
    <location>
        <begin position="232"/>
        <end position="251"/>
    </location>
</feature>
<sequence length="281" mass="29286">MKGILLACLGVLILTPDALLIRLSGLDPAPLVAWRGLAMGTLFLTAAVLTGQIRHVARLASAVGAGLILAQWANAALFAPAIAIAPVALVLIAVATVPIWAALLSWLLYRQPTRPATWITIAVVCAGIVLAMSGKGDVTLTTGALPGVACGLGVAISLALSFTLLRHNPEMPLLPAVGSGSILAGLSAFSLTDIGEMTSGTTWAIALASFVVLPLSFYLMSEASRHTASVNVSLVLLLETVLGPVWVWTFLREAPTPNMFVGGAIVVTSLGLYLWHLRRRT</sequence>
<feature type="transmembrane region" description="Helical" evidence="1">
    <location>
        <begin position="56"/>
        <end position="75"/>
    </location>
</feature>
<evidence type="ECO:0000259" key="2">
    <source>
        <dbReference type="Pfam" id="PF00892"/>
    </source>
</evidence>
<dbReference type="GO" id="GO:0016020">
    <property type="term" value="C:membrane"/>
    <property type="evidence" value="ECO:0007669"/>
    <property type="project" value="InterPro"/>
</dbReference>
<feature type="transmembrane region" description="Helical" evidence="1">
    <location>
        <begin position="81"/>
        <end position="109"/>
    </location>
</feature>
<gene>
    <name evidence="3" type="ORF">MGEO_11160</name>
</gene>
<feature type="transmembrane region" description="Helical" evidence="1">
    <location>
        <begin position="144"/>
        <end position="165"/>
    </location>
</feature>
<feature type="domain" description="EamA" evidence="2">
    <location>
        <begin position="1"/>
        <end position="131"/>
    </location>
</feature>
<feature type="transmembrane region" description="Helical" evidence="1">
    <location>
        <begin position="172"/>
        <end position="191"/>
    </location>
</feature>
<dbReference type="InterPro" id="IPR037185">
    <property type="entry name" value="EmrE-like"/>
</dbReference>
<proteinExistence type="predicted"/>
<keyword evidence="1" id="KW-0812">Transmembrane</keyword>
<feature type="domain" description="EamA" evidence="2">
    <location>
        <begin position="146"/>
        <end position="273"/>
    </location>
</feature>